<organism evidence="2 3">
    <name type="scientific">Rosa chinensis</name>
    <name type="common">China rose</name>
    <dbReference type="NCBI Taxonomy" id="74649"/>
    <lineage>
        <taxon>Eukaryota</taxon>
        <taxon>Viridiplantae</taxon>
        <taxon>Streptophyta</taxon>
        <taxon>Embryophyta</taxon>
        <taxon>Tracheophyta</taxon>
        <taxon>Spermatophyta</taxon>
        <taxon>Magnoliopsida</taxon>
        <taxon>eudicotyledons</taxon>
        <taxon>Gunneridae</taxon>
        <taxon>Pentapetalae</taxon>
        <taxon>rosids</taxon>
        <taxon>fabids</taxon>
        <taxon>Rosales</taxon>
        <taxon>Rosaceae</taxon>
        <taxon>Rosoideae</taxon>
        <taxon>Rosoideae incertae sedis</taxon>
        <taxon>Rosa</taxon>
    </lineage>
</organism>
<proteinExistence type="predicted"/>
<dbReference type="Gramene" id="PRQ59166">
    <property type="protein sequence ID" value="PRQ59166"/>
    <property type="gene ID" value="RchiOBHm_Chr1g0367181"/>
</dbReference>
<dbReference type="OMA" id="NCDASWN"/>
<evidence type="ECO:0000313" key="2">
    <source>
        <dbReference type="EMBL" id="PRQ59166.1"/>
    </source>
</evidence>
<dbReference type="InterPro" id="IPR036397">
    <property type="entry name" value="RNaseH_sf"/>
</dbReference>
<dbReference type="SUPFAM" id="SSF53098">
    <property type="entry name" value="Ribonuclease H-like"/>
    <property type="match status" value="1"/>
</dbReference>
<sequence>MTPNLTLHCSIPNANLHRPVRPPPKPKWLPPLPTQIKINIDASWTKEGSGLAVVARNSFGCLVSGLATFTFAASPLVAEALAIRLGVLLALSLRASHFLFEVDSLQLVNLLSHSTTSTDWAVLPLVDHIRDLTVDLVSHSWVWTSRMANQAADHIACLVRRRQCPAEWVQFPPSSFSHILLYDAGHAPT</sequence>
<protein>
    <submittedName>
        <fullName evidence="2">Putative ribonuclease H-like domain-containing protein</fullName>
    </submittedName>
</protein>
<dbReference type="InterPro" id="IPR012337">
    <property type="entry name" value="RNaseH-like_sf"/>
</dbReference>
<name>A0A2P6SKH1_ROSCH</name>
<dbReference type="Proteomes" id="UP000238479">
    <property type="component" value="Chromosome 1"/>
</dbReference>
<evidence type="ECO:0000313" key="3">
    <source>
        <dbReference type="Proteomes" id="UP000238479"/>
    </source>
</evidence>
<reference evidence="2 3" key="1">
    <citation type="journal article" date="2018" name="Nat. Genet.">
        <title>The Rosa genome provides new insights in the design of modern roses.</title>
        <authorList>
            <person name="Bendahmane M."/>
        </authorList>
    </citation>
    <scope>NUCLEOTIDE SEQUENCE [LARGE SCALE GENOMIC DNA]</scope>
    <source>
        <strain evidence="3">cv. Old Blush</strain>
    </source>
</reference>
<dbReference type="InterPro" id="IPR002156">
    <property type="entry name" value="RNaseH_domain"/>
</dbReference>
<accession>A0A2P6SKH1</accession>
<dbReference type="Pfam" id="PF13456">
    <property type="entry name" value="RVT_3"/>
    <property type="match status" value="1"/>
</dbReference>
<dbReference type="Gene3D" id="3.30.420.10">
    <property type="entry name" value="Ribonuclease H-like superfamily/Ribonuclease H"/>
    <property type="match status" value="1"/>
</dbReference>
<dbReference type="EMBL" id="PDCK01000039">
    <property type="protein sequence ID" value="PRQ59166.1"/>
    <property type="molecule type" value="Genomic_DNA"/>
</dbReference>
<dbReference type="GO" id="GO:0003676">
    <property type="term" value="F:nucleic acid binding"/>
    <property type="evidence" value="ECO:0007669"/>
    <property type="project" value="InterPro"/>
</dbReference>
<dbReference type="InterPro" id="IPR044730">
    <property type="entry name" value="RNase_H-like_dom_plant"/>
</dbReference>
<feature type="domain" description="RNase H type-1" evidence="1">
    <location>
        <begin position="39"/>
        <end position="156"/>
    </location>
</feature>
<comment type="caution">
    <text evidence="2">The sequence shown here is derived from an EMBL/GenBank/DDBJ whole genome shotgun (WGS) entry which is preliminary data.</text>
</comment>
<dbReference type="CDD" id="cd06222">
    <property type="entry name" value="RNase_H_like"/>
    <property type="match status" value="1"/>
</dbReference>
<dbReference type="PANTHER" id="PTHR47723">
    <property type="entry name" value="OS05G0353850 PROTEIN"/>
    <property type="match status" value="1"/>
</dbReference>
<dbReference type="PANTHER" id="PTHR47723:SF24">
    <property type="entry name" value="RNASE H TYPE-1 DOMAIN-CONTAINING PROTEIN"/>
    <property type="match status" value="1"/>
</dbReference>
<gene>
    <name evidence="2" type="ORF">RchiOBHm_Chr1g0367181</name>
</gene>
<keyword evidence="3" id="KW-1185">Reference proteome</keyword>
<evidence type="ECO:0000259" key="1">
    <source>
        <dbReference type="Pfam" id="PF13456"/>
    </source>
</evidence>
<dbReference type="GO" id="GO:0004523">
    <property type="term" value="F:RNA-DNA hybrid ribonuclease activity"/>
    <property type="evidence" value="ECO:0007669"/>
    <property type="project" value="InterPro"/>
</dbReference>
<dbReference type="InterPro" id="IPR053151">
    <property type="entry name" value="RNase_H-like"/>
</dbReference>
<dbReference type="AlphaFoldDB" id="A0A2P6SKH1"/>